<dbReference type="PANTHER" id="PTHR33067:SF9">
    <property type="entry name" value="RNA-DIRECTED DNA POLYMERASE"/>
    <property type="match status" value="1"/>
</dbReference>
<keyword evidence="2" id="KW-1185">Reference proteome</keyword>
<name>A0ABQ4Y123_9ASTR</name>
<evidence type="ECO:0000313" key="2">
    <source>
        <dbReference type="Proteomes" id="UP001151760"/>
    </source>
</evidence>
<evidence type="ECO:0000313" key="1">
    <source>
        <dbReference type="EMBL" id="GJS71339.1"/>
    </source>
</evidence>
<organism evidence="1 2">
    <name type="scientific">Tanacetum coccineum</name>
    <dbReference type="NCBI Taxonomy" id="301880"/>
    <lineage>
        <taxon>Eukaryota</taxon>
        <taxon>Viridiplantae</taxon>
        <taxon>Streptophyta</taxon>
        <taxon>Embryophyta</taxon>
        <taxon>Tracheophyta</taxon>
        <taxon>Spermatophyta</taxon>
        <taxon>Magnoliopsida</taxon>
        <taxon>eudicotyledons</taxon>
        <taxon>Gunneridae</taxon>
        <taxon>Pentapetalae</taxon>
        <taxon>asterids</taxon>
        <taxon>campanulids</taxon>
        <taxon>Asterales</taxon>
        <taxon>Asteraceae</taxon>
        <taxon>Asteroideae</taxon>
        <taxon>Anthemideae</taxon>
        <taxon>Anthemidinae</taxon>
        <taxon>Tanacetum</taxon>
    </lineage>
</organism>
<gene>
    <name evidence="1" type="ORF">Tco_0704180</name>
</gene>
<proteinExistence type="predicted"/>
<accession>A0ABQ4Y123</accession>
<protein>
    <submittedName>
        <fullName evidence="1">Uncharacterized protein</fullName>
    </submittedName>
</protein>
<reference evidence="1" key="1">
    <citation type="journal article" date="2022" name="Int. J. Mol. Sci.">
        <title>Draft Genome of Tanacetum Coccineum: Genomic Comparison of Closely Related Tanacetum-Family Plants.</title>
        <authorList>
            <person name="Yamashiro T."/>
            <person name="Shiraishi A."/>
            <person name="Nakayama K."/>
            <person name="Satake H."/>
        </authorList>
    </citation>
    <scope>NUCLEOTIDE SEQUENCE</scope>
</reference>
<reference evidence="1" key="2">
    <citation type="submission" date="2022-01" db="EMBL/GenBank/DDBJ databases">
        <authorList>
            <person name="Yamashiro T."/>
            <person name="Shiraishi A."/>
            <person name="Satake H."/>
            <person name="Nakayama K."/>
        </authorList>
    </citation>
    <scope>NUCLEOTIDE SEQUENCE</scope>
</reference>
<dbReference type="PANTHER" id="PTHR33067">
    <property type="entry name" value="RNA-DIRECTED DNA POLYMERASE-RELATED"/>
    <property type="match status" value="1"/>
</dbReference>
<sequence>MVKLNARCSAILQNELSPKEKDPGSFLLPCTGSTTVSNALDDLGTSISVMPFFFIQTSGTWELNEDPTKTFCNPDGNMSIELDDFDEMDDMWDDWIQES</sequence>
<dbReference type="EMBL" id="BQNB010009999">
    <property type="protein sequence ID" value="GJS71339.1"/>
    <property type="molecule type" value="Genomic_DNA"/>
</dbReference>
<comment type="caution">
    <text evidence="1">The sequence shown here is derived from an EMBL/GenBank/DDBJ whole genome shotgun (WGS) entry which is preliminary data.</text>
</comment>
<dbReference type="Proteomes" id="UP001151760">
    <property type="component" value="Unassembled WGS sequence"/>
</dbReference>